<dbReference type="Gene3D" id="3.40.50.2000">
    <property type="entry name" value="Glycogen Phosphorylase B"/>
    <property type="match status" value="2"/>
</dbReference>
<evidence type="ECO:0000256" key="1">
    <source>
        <dbReference type="ARBA" id="ARBA00022676"/>
    </source>
</evidence>
<dbReference type="InterPro" id="IPR051199">
    <property type="entry name" value="LPS_LOS_Heptosyltrfase"/>
</dbReference>
<dbReference type="SUPFAM" id="SSF53756">
    <property type="entry name" value="UDP-Glycosyltransferase/glycogen phosphorylase"/>
    <property type="match status" value="1"/>
</dbReference>
<evidence type="ECO:0000313" key="6">
    <source>
        <dbReference type="EMBL" id="ABS77703.1"/>
    </source>
</evidence>
<evidence type="ECO:0000256" key="5">
    <source>
        <dbReference type="ARBA" id="ARBA00047503"/>
    </source>
</evidence>
<dbReference type="InterPro" id="IPR002201">
    <property type="entry name" value="Glyco_trans_9"/>
</dbReference>
<keyword evidence="1" id="KW-0328">Glycosyltransferase</keyword>
<accession>A9KDI6</accession>
<gene>
    <name evidence="6" type="primary">rfaF</name>
    <name evidence="6" type="ordered locus">CBUD_0337</name>
</gene>
<dbReference type="Pfam" id="PF01075">
    <property type="entry name" value="Glyco_transf_9"/>
    <property type="match status" value="1"/>
</dbReference>
<evidence type="ECO:0000313" key="7">
    <source>
        <dbReference type="Proteomes" id="UP000008555"/>
    </source>
</evidence>
<proteinExistence type="inferred from homology"/>
<dbReference type="FunFam" id="3.40.50.2000:FF:000023">
    <property type="entry name" value="ADP-heptose--LPS heptosyltransferase II"/>
    <property type="match status" value="1"/>
</dbReference>
<evidence type="ECO:0000256" key="2">
    <source>
        <dbReference type="ARBA" id="ARBA00022679"/>
    </source>
</evidence>
<dbReference type="PANTHER" id="PTHR30160:SF7">
    <property type="entry name" value="ADP-HEPTOSE--LPS HEPTOSYLTRANSFERASE 2"/>
    <property type="match status" value="1"/>
</dbReference>
<reference evidence="6 7" key="1">
    <citation type="journal article" date="2009" name="Infect. Immun.">
        <title>Comparative genomics reveal extensive transposon-mediated genomic plasticity and diversity among potential effector proteins within the genus Coxiella.</title>
        <authorList>
            <person name="Beare P.A."/>
            <person name="Unsworth N."/>
            <person name="Andoh M."/>
            <person name="Voth D.E."/>
            <person name="Omsland A."/>
            <person name="Gilk S.D."/>
            <person name="Williams K.P."/>
            <person name="Sobral B.W."/>
            <person name="Kupko J.J.III."/>
            <person name="Porcella S.F."/>
            <person name="Samuel J.E."/>
            <person name="Heinzen R.A."/>
        </authorList>
    </citation>
    <scope>NUCLEOTIDE SEQUENCE [LARGE SCALE GENOMIC DNA]</scope>
    <source>
        <strain evidence="6 7">Dugway 5J108-111</strain>
    </source>
</reference>
<keyword evidence="2 6" id="KW-0808">Transferase</keyword>
<name>A9KDI6_COXBN</name>
<dbReference type="CAZy" id="GT9">
    <property type="family name" value="Glycosyltransferase Family 9"/>
</dbReference>
<comment type="similarity">
    <text evidence="3">Belongs to the glycosyltransferase 9 family.</text>
</comment>
<organism evidence="6 7">
    <name type="scientific">Coxiella burnetii (strain Dugway 5J108-111)</name>
    <dbReference type="NCBI Taxonomy" id="434922"/>
    <lineage>
        <taxon>Bacteria</taxon>
        <taxon>Pseudomonadati</taxon>
        <taxon>Pseudomonadota</taxon>
        <taxon>Gammaproteobacteria</taxon>
        <taxon>Legionellales</taxon>
        <taxon>Coxiellaceae</taxon>
        <taxon>Coxiella</taxon>
    </lineage>
</organism>
<dbReference type="AlphaFoldDB" id="A9KDI6"/>
<dbReference type="EC" id="2.4.99.24" evidence="4"/>
<comment type="catalytic activity">
    <reaction evidence="5">
        <text>an L-alpha-D-Hep-(1-&gt;5)-[alpha-Kdo-(2-&gt;4)]-alpha-Kdo-(2-&gt;6)-lipid A + ADP-L-glycero-beta-D-manno-heptose = an L-alpha-D-Hep-(1-&gt;3)-L-alpha-D-Hep-(1-&gt;5)-[alpha-Kdo-(2-&gt;4)]-alpha-Kdo-(2-&gt;6)-lipid A + ADP + H(+)</text>
        <dbReference type="Rhea" id="RHEA:74071"/>
        <dbReference type="ChEBI" id="CHEBI:15378"/>
        <dbReference type="ChEBI" id="CHEBI:61506"/>
        <dbReference type="ChEBI" id="CHEBI:193068"/>
        <dbReference type="ChEBI" id="CHEBI:193069"/>
        <dbReference type="ChEBI" id="CHEBI:456216"/>
        <dbReference type="EC" id="2.4.99.24"/>
    </reaction>
</comment>
<dbReference type="PANTHER" id="PTHR30160">
    <property type="entry name" value="TETRAACYLDISACCHARIDE 4'-KINASE-RELATED"/>
    <property type="match status" value="1"/>
</dbReference>
<dbReference type="NCBIfam" id="TIGR02195">
    <property type="entry name" value="heptsyl_trn_II"/>
    <property type="match status" value="1"/>
</dbReference>
<dbReference type="GO" id="GO:0009244">
    <property type="term" value="P:lipopolysaccharide core region biosynthetic process"/>
    <property type="evidence" value="ECO:0007669"/>
    <property type="project" value="TreeGrafter"/>
</dbReference>
<dbReference type="EMBL" id="CP000733">
    <property type="protein sequence ID" value="ABS77703.1"/>
    <property type="molecule type" value="Genomic_DNA"/>
</dbReference>
<dbReference type="Proteomes" id="UP000008555">
    <property type="component" value="Chromosome"/>
</dbReference>
<protein>
    <recommendedName>
        <fullName evidence="4">lipopolysaccharide heptosyltransferase II</fullName>
        <ecNumber evidence="4">2.4.99.24</ecNumber>
    </recommendedName>
</protein>
<dbReference type="HOGENOM" id="CLU_038371_7_0_6"/>
<evidence type="ECO:0000256" key="3">
    <source>
        <dbReference type="ARBA" id="ARBA00043995"/>
    </source>
</evidence>
<dbReference type="InterPro" id="IPR011910">
    <property type="entry name" value="RfaF"/>
</dbReference>
<sequence>MNSSKKILIVGPAWVGDMVMAQTLFMCLKHRYPDAQIDVLAPAWTKPLLEGMPEISGTIDSPFGHGDVRLRERYRLGVALRERGYDQAIVLQNSYKSALIPYWANIPQRTGWVGEMRYGLLNDIRRLDKKRLPLMIHRYIALGLGKGEPLPIDLPRPQLRISPAKRTTALSRLALQEPAAPLLALCPGAEFGPAKQWPAEYYAEVAKKKLADGWQVWIFGSSKDKVAADRIESLTEGRARNLAGVTTLSEAVDLLSLASGVIANDSGLLHVAAALGRPVIAVYGPTTPSFTPPLSKKAETAKLDLPCSPCFKRECPYGHQQCMKSLKPAMILETMEKMNYVSL</sequence>
<dbReference type="CDD" id="cd03789">
    <property type="entry name" value="GT9_LPS_heptosyltransferase"/>
    <property type="match status" value="1"/>
</dbReference>
<evidence type="ECO:0000256" key="4">
    <source>
        <dbReference type="ARBA" id="ARBA00044042"/>
    </source>
</evidence>
<dbReference type="RefSeq" id="WP_005770604.1">
    <property type="nucleotide sequence ID" value="NC_009727.1"/>
</dbReference>
<dbReference type="KEGG" id="cbd:CBUD_0337"/>
<dbReference type="GO" id="GO:0008713">
    <property type="term" value="F:ADP-heptose-lipopolysaccharide heptosyltransferase activity"/>
    <property type="evidence" value="ECO:0007669"/>
    <property type="project" value="UniProtKB-EC"/>
</dbReference>
<dbReference type="GO" id="GO:0005829">
    <property type="term" value="C:cytosol"/>
    <property type="evidence" value="ECO:0007669"/>
    <property type="project" value="TreeGrafter"/>
</dbReference>